<evidence type="ECO:0000313" key="7">
    <source>
        <dbReference type="Proteomes" id="UP000631114"/>
    </source>
</evidence>
<dbReference type="GO" id="GO:0006488">
    <property type="term" value="P:dolichol-linked oligosaccharide biosynthetic process"/>
    <property type="evidence" value="ECO:0007669"/>
    <property type="project" value="InterPro"/>
</dbReference>
<accession>A0A835MJK4</accession>
<keyword evidence="2" id="KW-0328">Glycosyltransferase</keyword>
<keyword evidence="5" id="KW-0472">Membrane</keyword>
<evidence type="ECO:0000256" key="2">
    <source>
        <dbReference type="ARBA" id="ARBA00022676"/>
    </source>
</evidence>
<evidence type="ECO:0000256" key="4">
    <source>
        <dbReference type="ARBA" id="ARBA00022842"/>
    </source>
</evidence>
<dbReference type="GO" id="GO:0003975">
    <property type="term" value="F:UDP-N-acetylglucosamine-dolichyl-phosphate N-acetylglucosaminephosphotransferase activity"/>
    <property type="evidence" value="ECO:0007669"/>
    <property type="project" value="InterPro"/>
</dbReference>
<dbReference type="GO" id="GO:0016757">
    <property type="term" value="F:glycosyltransferase activity"/>
    <property type="evidence" value="ECO:0007669"/>
    <property type="project" value="UniProtKB-KW"/>
</dbReference>
<keyword evidence="7" id="KW-1185">Reference proteome</keyword>
<feature type="transmembrane region" description="Helical" evidence="5">
    <location>
        <begin position="17"/>
        <end position="40"/>
    </location>
</feature>
<organism evidence="6 7">
    <name type="scientific">Coptis chinensis</name>
    <dbReference type="NCBI Taxonomy" id="261450"/>
    <lineage>
        <taxon>Eukaryota</taxon>
        <taxon>Viridiplantae</taxon>
        <taxon>Streptophyta</taxon>
        <taxon>Embryophyta</taxon>
        <taxon>Tracheophyta</taxon>
        <taxon>Spermatophyta</taxon>
        <taxon>Magnoliopsida</taxon>
        <taxon>Ranunculales</taxon>
        <taxon>Ranunculaceae</taxon>
        <taxon>Coptidoideae</taxon>
        <taxon>Coptis</taxon>
    </lineage>
</organism>
<evidence type="ECO:0000313" key="6">
    <source>
        <dbReference type="EMBL" id="KAF9626036.1"/>
    </source>
</evidence>
<evidence type="ECO:0000256" key="3">
    <source>
        <dbReference type="ARBA" id="ARBA00022723"/>
    </source>
</evidence>
<dbReference type="GO" id="GO:0012505">
    <property type="term" value="C:endomembrane system"/>
    <property type="evidence" value="ECO:0007669"/>
    <property type="project" value="UniProtKB-SubCell"/>
</dbReference>
<evidence type="ECO:0000256" key="1">
    <source>
        <dbReference type="ARBA" id="ARBA00004127"/>
    </source>
</evidence>
<feature type="transmembrane region" description="Helical" evidence="5">
    <location>
        <begin position="46"/>
        <end position="68"/>
    </location>
</feature>
<dbReference type="AlphaFoldDB" id="A0A835MJK4"/>
<keyword evidence="2" id="KW-0808">Transferase</keyword>
<name>A0A835MJK4_9MAGN</name>
<evidence type="ECO:0000256" key="5">
    <source>
        <dbReference type="SAM" id="Phobius"/>
    </source>
</evidence>
<dbReference type="InterPro" id="IPR033895">
    <property type="entry name" value="GPT"/>
</dbReference>
<gene>
    <name evidence="6" type="ORF">IFM89_030704</name>
</gene>
<sequence length="136" mass="15398">MAAVELKKLFPKKEVSFFSFVGGAYTYFAGMAMAVAGILGHYSETLLIFFLPQVLNFLASCPQLFSFIHCPRHRLPRYDPQTGLLTGTDDGTLVNIFLRLFGRCSEKSLCIRLLAFQALCCAFCFILRYILTGWYK</sequence>
<keyword evidence="5" id="KW-1133">Transmembrane helix</keyword>
<keyword evidence="5" id="KW-0812">Transmembrane</keyword>
<dbReference type="PANTHER" id="PTHR10571:SF0">
    <property type="entry name" value="UDP-N-ACETYLGLUCOSAMINE--DOLICHYL-PHOSPHATE N-ACETYLGLUCOSAMINEPHOSPHOTRANSFERASE"/>
    <property type="match status" value="1"/>
</dbReference>
<reference evidence="6 7" key="1">
    <citation type="submission" date="2020-10" db="EMBL/GenBank/DDBJ databases">
        <title>The Coptis chinensis genome and diversification of protoberbering-type alkaloids.</title>
        <authorList>
            <person name="Wang B."/>
            <person name="Shu S."/>
            <person name="Song C."/>
            <person name="Liu Y."/>
        </authorList>
    </citation>
    <scope>NUCLEOTIDE SEQUENCE [LARGE SCALE GENOMIC DNA]</scope>
    <source>
        <strain evidence="6">HL-2020</strain>
        <tissue evidence="6">Leaf</tissue>
    </source>
</reference>
<dbReference type="GO" id="GO:0046872">
    <property type="term" value="F:metal ion binding"/>
    <property type="evidence" value="ECO:0007669"/>
    <property type="project" value="UniProtKB-KW"/>
</dbReference>
<protein>
    <recommendedName>
        <fullName evidence="8">UDP-N-acetylglucosamine--dolichyl-phosphate N-acetylglucosaminephosphotransferase</fullName>
    </recommendedName>
</protein>
<dbReference type="OrthoDB" id="10262326at2759"/>
<comment type="subcellular location">
    <subcellularLocation>
        <location evidence="1">Endomembrane system</location>
        <topology evidence="1">Multi-pass membrane protein</topology>
    </subcellularLocation>
</comment>
<keyword evidence="4" id="KW-0460">Magnesium</keyword>
<feature type="transmembrane region" description="Helical" evidence="5">
    <location>
        <begin position="109"/>
        <end position="131"/>
    </location>
</feature>
<keyword evidence="3" id="KW-0479">Metal-binding</keyword>
<proteinExistence type="predicted"/>
<dbReference type="Proteomes" id="UP000631114">
    <property type="component" value="Unassembled WGS sequence"/>
</dbReference>
<dbReference type="EMBL" id="JADFTS010000001">
    <property type="protein sequence ID" value="KAF9626036.1"/>
    <property type="molecule type" value="Genomic_DNA"/>
</dbReference>
<evidence type="ECO:0008006" key="8">
    <source>
        <dbReference type="Google" id="ProtNLM"/>
    </source>
</evidence>
<comment type="caution">
    <text evidence="6">The sequence shown here is derived from an EMBL/GenBank/DDBJ whole genome shotgun (WGS) entry which is preliminary data.</text>
</comment>
<dbReference type="GO" id="GO:0016020">
    <property type="term" value="C:membrane"/>
    <property type="evidence" value="ECO:0007669"/>
    <property type="project" value="TreeGrafter"/>
</dbReference>
<dbReference type="PANTHER" id="PTHR10571">
    <property type="entry name" value="UDP-N-ACETYLGLUCOSAMINE--DOLICHYL-PHOSPHATE N-ACETYLGLUCOSAMINEPHOSPHOTRANSFERASE"/>
    <property type="match status" value="1"/>
</dbReference>